<evidence type="ECO:0000256" key="2">
    <source>
        <dbReference type="ARBA" id="ARBA00022679"/>
    </source>
</evidence>
<dbReference type="PANTHER" id="PTHR11558">
    <property type="entry name" value="SPERMIDINE/SPERMINE SYNTHASE"/>
    <property type="match status" value="1"/>
</dbReference>
<feature type="transmembrane region" description="Helical" evidence="4">
    <location>
        <begin position="302"/>
        <end position="328"/>
    </location>
</feature>
<dbReference type="CDD" id="cd02440">
    <property type="entry name" value="AdoMet_MTases"/>
    <property type="match status" value="1"/>
</dbReference>
<feature type="transmembrane region" description="Helical" evidence="4">
    <location>
        <begin position="159"/>
        <end position="179"/>
    </location>
</feature>
<comment type="caution">
    <text evidence="7">The sequence shown here is derived from an EMBL/GenBank/DDBJ whole genome shotgun (WGS) entry which is preliminary data.</text>
</comment>
<proteinExistence type="inferred from homology"/>
<comment type="function">
    <text evidence="4">Catalyzes the irreversible transfer of a propylamine group from the amino donor S-adenosylmethioninamine (decarboxy-AdoMet) to putrescine (1,4-diaminobutane) to yield spermidine.</text>
</comment>
<keyword evidence="4" id="KW-0812">Transmembrane</keyword>
<feature type="active site" description="Proton acceptor" evidence="4 5">
    <location>
        <position position="556"/>
    </location>
</feature>
<keyword evidence="4" id="KW-1003">Cell membrane</keyword>
<evidence type="ECO:0000256" key="4">
    <source>
        <dbReference type="HAMAP-Rule" id="MF_00198"/>
    </source>
</evidence>
<feature type="transmembrane region" description="Helical" evidence="4">
    <location>
        <begin position="389"/>
        <end position="408"/>
    </location>
</feature>
<evidence type="ECO:0000313" key="7">
    <source>
        <dbReference type="EMBL" id="OGL47169.1"/>
    </source>
</evidence>
<feature type="transmembrane region" description="Helical" evidence="4">
    <location>
        <begin position="366"/>
        <end position="384"/>
    </location>
</feature>
<dbReference type="SUPFAM" id="SSF53335">
    <property type="entry name" value="S-adenosyl-L-methionine-dependent methyltransferases"/>
    <property type="match status" value="1"/>
</dbReference>
<keyword evidence="4" id="KW-0745">Spermidine biosynthesis</keyword>
<feature type="transmembrane region" description="Helical" evidence="4">
    <location>
        <begin position="200"/>
        <end position="225"/>
    </location>
</feature>
<keyword evidence="4" id="KW-0472">Membrane</keyword>
<evidence type="ECO:0000313" key="8">
    <source>
        <dbReference type="Proteomes" id="UP000179266"/>
    </source>
</evidence>
<dbReference type="PANTHER" id="PTHR11558:SF11">
    <property type="entry name" value="SPERMIDINE SYNTHASE"/>
    <property type="match status" value="1"/>
</dbReference>
<keyword evidence="2 4" id="KW-0808">Transferase</keyword>
<dbReference type="GO" id="GO:0005886">
    <property type="term" value="C:plasma membrane"/>
    <property type="evidence" value="ECO:0007669"/>
    <property type="project" value="UniProtKB-SubCell"/>
</dbReference>
<reference evidence="7 8" key="1">
    <citation type="journal article" date="2016" name="Nat. Commun.">
        <title>Thousands of microbial genomes shed light on interconnected biogeochemical processes in an aquifer system.</title>
        <authorList>
            <person name="Anantharaman K."/>
            <person name="Brown C.T."/>
            <person name="Hug L.A."/>
            <person name="Sharon I."/>
            <person name="Castelle C.J."/>
            <person name="Probst A.J."/>
            <person name="Thomas B.C."/>
            <person name="Singh A."/>
            <person name="Wilkins M.J."/>
            <person name="Karaoz U."/>
            <person name="Brodie E.L."/>
            <person name="Williams K.H."/>
            <person name="Hubbard S.S."/>
            <person name="Banfield J.F."/>
        </authorList>
    </citation>
    <scope>NUCLEOTIDE SEQUENCE [LARGE SCALE GENOMIC DNA]</scope>
</reference>
<feature type="transmembrane region" description="Helical" evidence="4">
    <location>
        <begin position="91"/>
        <end position="109"/>
    </location>
</feature>
<comment type="catalytic activity">
    <reaction evidence="4">
        <text>S-adenosyl 3-(methylsulfanyl)propylamine + putrescine = S-methyl-5'-thioadenosine + spermidine + H(+)</text>
        <dbReference type="Rhea" id="RHEA:12721"/>
        <dbReference type="ChEBI" id="CHEBI:15378"/>
        <dbReference type="ChEBI" id="CHEBI:17509"/>
        <dbReference type="ChEBI" id="CHEBI:57443"/>
        <dbReference type="ChEBI" id="CHEBI:57834"/>
        <dbReference type="ChEBI" id="CHEBI:326268"/>
        <dbReference type="EC" id="2.5.1.16"/>
    </reaction>
</comment>
<sequence length="734" mass="82093">MLTTGFAALGFETILFVRWSITMGYVYSLVPLLLAVIFLGIATGSLIPWNPRTPRKIILNLFCLDIVLILFVIFLNRIINFGFFNNLVPEHVMIIGLLFATHLVAGLQFRLSIRFLSWISIISEASGLLYGLDCLGGAMAAIVLGFSLPIAGIHSSLQIIGSLKIISAAGLLGLIFFTLKREPVFQLESANKKPFLQNSFFIYSAAFLLGAISLITQCTIIRFLLQSAGESHLSFGIPVGLWLLGICGGSIIISQILKTSPILNHEPAILTRKYFWLLAFILIQYPLATWVFLLSGGEYSSVWIQIASTSIFIILPVSMIGGGAFPFLSALTNRFQSVPFLYGLEGLGSLAGGFLFYYFFNYWGDWSMSLVIGLMWFGFVLIMIKRNMIFSLVPLLSIVILSLFVSHIDTFMSEKTGNLRNENILFQANSISGKVEIIEKNSNKIITVNHLPMYSSNSDSIHNKSLVLIPASFLEKYKRILIIGGCTGGSVREALKYNPDEIIYCEIDPVFPVIAKRFFPENFNSSNNSNILEIRIKDGWKMLGEHSGYYDLIILDLPTPVNLQLARFFTVEGFTRMKTSLRDGGVLSIILPNSYVHPSELPINACIIKTLKTVFQNLQLFVPFSLRNIPGSNLTNDQSGSVRVPYMEIVITGKNKLLPDRLKQDSICLNEWSFEDLNFMHTLGNKFLQEVYTSELIEKSPVITTDRLLLPALKWAQKSIQTRPLILTPPYNKN</sequence>
<comment type="pathway">
    <text evidence="4">Amine and polyamine biosynthesis; spermidine biosynthesis; spermidine from putrescine: step 1/1.</text>
</comment>
<protein>
    <recommendedName>
        <fullName evidence="4">Polyamine aminopropyltransferase</fullName>
    </recommendedName>
    <alternativeName>
        <fullName evidence="4">Putrescine aminopropyltransferase</fullName>
        <shortName evidence="4">PAPT</shortName>
    </alternativeName>
    <alternativeName>
        <fullName evidence="4">Spermidine synthase</fullName>
        <shortName evidence="4">SPDS</shortName>
        <shortName evidence="4">SPDSY</shortName>
        <ecNumber evidence="4">2.5.1.16</ecNumber>
    </alternativeName>
</protein>
<feature type="transmembrane region" description="Helical" evidence="4">
    <location>
        <begin position="59"/>
        <end position="79"/>
    </location>
</feature>
<feature type="transmembrane region" description="Helical" evidence="4">
    <location>
        <begin position="274"/>
        <end position="296"/>
    </location>
</feature>
<accession>A0A1F7S063</accession>
<dbReference type="Proteomes" id="UP000179266">
    <property type="component" value="Unassembled WGS sequence"/>
</dbReference>
<comment type="subunit">
    <text evidence="4">Homodimer or homotetramer.</text>
</comment>
<dbReference type="UniPathway" id="UPA00248">
    <property type="reaction ID" value="UER00314"/>
</dbReference>
<keyword evidence="3 4" id="KW-0620">Polyamine biosynthesis</keyword>
<dbReference type="Pfam" id="PF01564">
    <property type="entry name" value="Spermine_synth"/>
    <property type="match status" value="1"/>
</dbReference>
<dbReference type="EMBL" id="MGDD01000095">
    <property type="protein sequence ID" value="OGL47169.1"/>
    <property type="molecule type" value="Genomic_DNA"/>
</dbReference>
<comment type="caution">
    <text evidence="4">Lacks conserved residue(s) required for the propagation of feature annotation.</text>
</comment>
<evidence type="ECO:0000256" key="5">
    <source>
        <dbReference type="PROSITE-ProRule" id="PRU00354"/>
    </source>
</evidence>
<feature type="domain" description="PABS" evidence="6">
    <location>
        <begin position="409"/>
        <end position="641"/>
    </location>
</feature>
<feature type="transmembrane region" description="Helical" evidence="4">
    <location>
        <begin position="340"/>
        <end position="360"/>
    </location>
</feature>
<dbReference type="Gene3D" id="3.40.50.150">
    <property type="entry name" value="Vaccinia Virus protein VP39"/>
    <property type="match status" value="1"/>
</dbReference>
<feature type="binding site" evidence="4">
    <location>
        <position position="506"/>
    </location>
    <ligand>
        <name>S-methyl-5'-thioadenosine</name>
        <dbReference type="ChEBI" id="CHEBI:17509"/>
    </ligand>
</feature>
<feature type="transmembrane region" description="Helical" evidence="4">
    <location>
        <begin position="231"/>
        <end position="253"/>
    </location>
</feature>
<dbReference type="GO" id="GO:0004766">
    <property type="term" value="F:spermidine synthase activity"/>
    <property type="evidence" value="ECO:0007669"/>
    <property type="project" value="UniProtKB-UniRule"/>
</dbReference>
<comment type="similarity">
    <text evidence="1 4">Belongs to the spermidine/spermine synthase family.</text>
</comment>
<dbReference type="HAMAP" id="MF_00198">
    <property type="entry name" value="Spermidine_synth"/>
    <property type="match status" value="1"/>
</dbReference>
<dbReference type="AlphaFoldDB" id="A0A1F7S063"/>
<dbReference type="InterPro" id="IPR029063">
    <property type="entry name" value="SAM-dependent_MTases_sf"/>
</dbReference>
<evidence type="ECO:0000256" key="3">
    <source>
        <dbReference type="ARBA" id="ARBA00023115"/>
    </source>
</evidence>
<comment type="subcellular location">
    <subcellularLocation>
        <location evidence="4">Cell membrane</location>
        <topology evidence="4">Multi-pass membrane protein</topology>
    </subcellularLocation>
</comment>
<dbReference type="GO" id="GO:0008295">
    <property type="term" value="P:spermidine biosynthetic process"/>
    <property type="evidence" value="ECO:0007669"/>
    <property type="project" value="UniProtKB-UniRule"/>
</dbReference>
<evidence type="ECO:0000259" key="6">
    <source>
        <dbReference type="PROSITE" id="PS51006"/>
    </source>
</evidence>
<evidence type="ECO:0000256" key="1">
    <source>
        <dbReference type="ARBA" id="ARBA00007867"/>
    </source>
</evidence>
<name>A0A1F7S063_9BACT</name>
<dbReference type="PROSITE" id="PS51006">
    <property type="entry name" value="PABS_2"/>
    <property type="match status" value="1"/>
</dbReference>
<keyword evidence="4" id="KW-1133">Transmembrane helix</keyword>
<feature type="transmembrane region" description="Helical" evidence="4">
    <location>
        <begin position="130"/>
        <end position="153"/>
    </location>
</feature>
<organism evidence="7 8">
    <name type="scientific">Candidatus Schekmanbacteria bacterium RBG_13_48_7</name>
    <dbReference type="NCBI Taxonomy" id="1817878"/>
    <lineage>
        <taxon>Bacteria</taxon>
        <taxon>Candidatus Schekmaniibacteriota</taxon>
    </lineage>
</organism>
<dbReference type="InterPro" id="IPR030374">
    <property type="entry name" value="PABS"/>
</dbReference>
<dbReference type="InterPro" id="IPR001045">
    <property type="entry name" value="Spermi_synthase"/>
</dbReference>
<dbReference type="EC" id="2.5.1.16" evidence="4"/>
<feature type="transmembrane region" description="Helical" evidence="4">
    <location>
        <begin position="25"/>
        <end position="47"/>
    </location>
</feature>
<feature type="binding site" evidence="4">
    <location>
        <begin position="538"/>
        <end position="539"/>
    </location>
    <ligand>
        <name>S-methyl-5'-thioadenosine</name>
        <dbReference type="ChEBI" id="CHEBI:17509"/>
    </ligand>
</feature>
<gene>
    <name evidence="4" type="primary">speE</name>
    <name evidence="7" type="ORF">A2161_14255</name>
</gene>